<keyword evidence="1" id="KW-0732">Signal</keyword>
<comment type="caution">
    <text evidence="3">The sequence shown here is derived from an EMBL/GenBank/DDBJ whole genome shotgun (WGS) entry which is preliminary data.</text>
</comment>
<feature type="chain" id="PRO_5047473765" description="DUF4440 domain-containing protein" evidence="1">
    <location>
        <begin position="25"/>
        <end position="155"/>
    </location>
</feature>
<dbReference type="Proteomes" id="UP001501352">
    <property type="component" value="Unassembled WGS sequence"/>
</dbReference>
<organism evidence="3 4">
    <name type="scientific">Brevundimonas kwangchunensis</name>
    <dbReference type="NCBI Taxonomy" id="322163"/>
    <lineage>
        <taxon>Bacteria</taxon>
        <taxon>Pseudomonadati</taxon>
        <taxon>Pseudomonadota</taxon>
        <taxon>Alphaproteobacteria</taxon>
        <taxon>Caulobacterales</taxon>
        <taxon>Caulobacteraceae</taxon>
        <taxon>Brevundimonas</taxon>
    </lineage>
</organism>
<accession>A0ABN1GZ24</accession>
<dbReference type="EMBL" id="BAAAGA010000005">
    <property type="protein sequence ID" value="GAA0624087.1"/>
    <property type="molecule type" value="Genomic_DNA"/>
</dbReference>
<evidence type="ECO:0000313" key="3">
    <source>
        <dbReference type="EMBL" id="GAA0624087.1"/>
    </source>
</evidence>
<reference evidence="3 4" key="1">
    <citation type="journal article" date="2019" name="Int. J. Syst. Evol. Microbiol.">
        <title>The Global Catalogue of Microorganisms (GCM) 10K type strain sequencing project: providing services to taxonomists for standard genome sequencing and annotation.</title>
        <authorList>
            <consortium name="The Broad Institute Genomics Platform"/>
            <consortium name="The Broad Institute Genome Sequencing Center for Infectious Disease"/>
            <person name="Wu L."/>
            <person name="Ma J."/>
        </authorList>
    </citation>
    <scope>NUCLEOTIDE SEQUENCE [LARGE SCALE GENOMIC DNA]</scope>
    <source>
        <strain evidence="3 4">JCM 12928</strain>
    </source>
</reference>
<dbReference type="InterPro" id="IPR027843">
    <property type="entry name" value="DUF4440"/>
</dbReference>
<feature type="domain" description="DUF4440" evidence="2">
    <location>
        <begin position="36"/>
        <end position="140"/>
    </location>
</feature>
<feature type="signal peptide" evidence="1">
    <location>
        <begin position="1"/>
        <end position="24"/>
    </location>
</feature>
<dbReference type="InterPro" id="IPR032710">
    <property type="entry name" value="NTF2-like_dom_sf"/>
</dbReference>
<keyword evidence="4" id="KW-1185">Reference proteome</keyword>
<dbReference type="SUPFAM" id="SSF54427">
    <property type="entry name" value="NTF2-like"/>
    <property type="match status" value="1"/>
</dbReference>
<gene>
    <name evidence="3" type="ORF">GCM10009422_20450</name>
</gene>
<proteinExistence type="predicted"/>
<evidence type="ECO:0000259" key="2">
    <source>
        <dbReference type="Pfam" id="PF14534"/>
    </source>
</evidence>
<sequence length="155" mass="17152">MNFRTPVIAGLAVVAALAAAPASAIMSSEQDRRTVAAMDIEFQAAVKVRDLATMDRILHEDYVLVLGDGTTLTKAQLLERERHITYEQQDEDPGTQVVRVYGDTAVVTARLWLKGVGPRGPFDRKLWFSDTYVRTESGWKYAFAQASLPLPPEGQ</sequence>
<dbReference type="Pfam" id="PF14534">
    <property type="entry name" value="DUF4440"/>
    <property type="match status" value="1"/>
</dbReference>
<name>A0ABN1GZ24_9CAUL</name>
<evidence type="ECO:0000313" key="4">
    <source>
        <dbReference type="Proteomes" id="UP001501352"/>
    </source>
</evidence>
<protein>
    <recommendedName>
        <fullName evidence="2">DUF4440 domain-containing protein</fullName>
    </recommendedName>
</protein>
<dbReference type="RefSeq" id="WP_343793389.1">
    <property type="nucleotide sequence ID" value="NZ_BAAAGA010000005.1"/>
</dbReference>
<evidence type="ECO:0000256" key="1">
    <source>
        <dbReference type="SAM" id="SignalP"/>
    </source>
</evidence>
<dbReference type="Gene3D" id="3.10.450.50">
    <property type="match status" value="1"/>
</dbReference>